<dbReference type="EMBL" id="QGNW01002540">
    <property type="protein sequence ID" value="RVW18261.1"/>
    <property type="molecule type" value="Genomic_DNA"/>
</dbReference>
<gene>
    <name evidence="1" type="ORF">CK203_114916</name>
</gene>
<dbReference type="Proteomes" id="UP000288805">
    <property type="component" value="Unassembled WGS sequence"/>
</dbReference>
<evidence type="ECO:0000313" key="2">
    <source>
        <dbReference type="Proteomes" id="UP000288805"/>
    </source>
</evidence>
<comment type="caution">
    <text evidence="1">The sequence shown here is derived from an EMBL/GenBank/DDBJ whole genome shotgun (WGS) entry which is preliminary data.</text>
</comment>
<evidence type="ECO:0008006" key="3">
    <source>
        <dbReference type="Google" id="ProtNLM"/>
    </source>
</evidence>
<accession>A0A438C4U0</accession>
<name>A0A438C4U0_VITVI</name>
<protein>
    <recommendedName>
        <fullName evidence="3">Pentatricopeptide repeat-containing protein</fullName>
    </recommendedName>
</protein>
<organism evidence="1 2">
    <name type="scientific">Vitis vinifera</name>
    <name type="common">Grape</name>
    <dbReference type="NCBI Taxonomy" id="29760"/>
    <lineage>
        <taxon>Eukaryota</taxon>
        <taxon>Viridiplantae</taxon>
        <taxon>Streptophyta</taxon>
        <taxon>Embryophyta</taxon>
        <taxon>Tracheophyta</taxon>
        <taxon>Spermatophyta</taxon>
        <taxon>Magnoliopsida</taxon>
        <taxon>eudicotyledons</taxon>
        <taxon>Gunneridae</taxon>
        <taxon>Pentapetalae</taxon>
        <taxon>rosids</taxon>
        <taxon>Vitales</taxon>
        <taxon>Vitaceae</taxon>
        <taxon>Viteae</taxon>
        <taxon>Vitis</taxon>
    </lineage>
</organism>
<sequence>MTISSSWLAKAKIVSLLREFDLTTVNLETGDSWAYAVNRFGFRWHGLEHIIRYVHGYMMRIGFDPSSFVVSMLVHRYTESGNTKNARQAMSNCLKVTVGIDHAFNLAANMGGMGGSQDTYGLEKLVAEELGKQLHGYDTVSFSLKVALEEKYAQVNEVMAYMAAFLKSKDANLDVKEMKEVESLCEAVATMNIQDVKEFTHVPLKPDDIFSLLEEVNFGETNEREIEACVAYSLASHAFQNSC</sequence>
<proteinExistence type="predicted"/>
<evidence type="ECO:0000313" key="1">
    <source>
        <dbReference type="EMBL" id="RVW18261.1"/>
    </source>
</evidence>
<dbReference type="AlphaFoldDB" id="A0A438C4U0"/>
<reference evidence="1 2" key="1">
    <citation type="journal article" date="2018" name="PLoS Genet.">
        <title>Population sequencing reveals clonal diversity and ancestral inbreeding in the grapevine cultivar Chardonnay.</title>
        <authorList>
            <person name="Roach M.J."/>
            <person name="Johnson D.L."/>
            <person name="Bohlmann J."/>
            <person name="van Vuuren H.J."/>
            <person name="Jones S.J."/>
            <person name="Pretorius I.S."/>
            <person name="Schmidt S.A."/>
            <person name="Borneman A.R."/>
        </authorList>
    </citation>
    <scope>NUCLEOTIDE SEQUENCE [LARGE SCALE GENOMIC DNA]</scope>
    <source>
        <strain evidence="2">cv. Chardonnay</strain>
        <tissue evidence="1">Leaf</tissue>
    </source>
</reference>